<evidence type="ECO:0000313" key="2">
    <source>
        <dbReference type="EMBL" id="GFY42094.1"/>
    </source>
</evidence>
<dbReference type="AlphaFoldDB" id="A0A8X7BU41"/>
<feature type="region of interest" description="Disordered" evidence="1">
    <location>
        <begin position="1"/>
        <end position="20"/>
    </location>
</feature>
<dbReference type="EMBL" id="BMAV01002883">
    <property type="protein sequence ID" value="GFY42094.1"/>
    <property type="molecule type" value="Genomic_DNA"/>
</dbReference>
<keyword evidence="3" id="KW-1185">Reference proteome</keyword>
<gene>
    <name evidence="2" type="ORF">TNIN_290401</name>
</gene>
<dbReference type="Proteomes" id="UP000886998">
    <property type="component" value="Unassembled WGS sequence"/>
</dbReference>
<sequence>MPLQQSTENDLPGRAIHEEPSRCLSVERKSMGCGEKPFEMTMITYGTVNGSQGLEKNQLSGILKKGGMECTSEIYGIGTGFKTSSGDYEFENQLKPKEPRWVSWKSQEDCYFQNNRWS</sequence>
<proteinExistence type="predicted"/>
<comment type="caution">
    <text evidence="2">The sequence shown here is derived from an EMBL/GenBank/DDBJ whole genome shotgun (WGS) entry which is preliminary data.</text>
</comment>
<name>A0A8X7BU41_9ARAC</name>
<organism evidence="2 3">
    <name type="scientific">Trichonephila inaurata madagascariensis</name>
    <dbReference type="NCBI Taxonomy" id="2747483"/>
    <lineage>
        <taxon>Eukaryota</taxon>
        <taxon>Metazoa</taxon>
        <taxon>Ecdysozoa</taxon>
        <taxon>Arthropoda</taxon>
        <taxon>Chelicerata</taxon>
        <taxon>Arachnida</taxon>
        <taxon>Araneae</taxon>
        <taxon>Araneomorphae</taxon>
        <taxon>Entelegynae</taxon>
        <taxon>Araneoidea</taxon>
        <taxon>Nephilidae</taxon>
        <taxon>Trichonephila</taxon>
        <taxon>Trichonephila inaurata</taxon>
    </lineage>
</organism>
<accession>A0A8X7BU41</accession>
<reference evidence="2" key="1">
    <citation type="submission" date="2020-08" db="EMBL/GenBank/DDBJ databases">
        <title>Multicomponent nature underlies the extraordinary mechanical properties of spider dragline silk.</title>
        <authorList>
            <person name="Kono N."/>
            <person name="Nakamura H."/>
            <person name="Mori M."/>
            <person name="Yoshida Y."/>
            <person name="Ohtoshi R."/>
            <person name="Malay A.D."/>
            <person name="Moran D.A.P."/>
            <person name="Tomita M."/>
            <person name="Numata K."/>
            <person name="Arakawa K."/>
        </authorList>
    </citation>
    <scope>NUCLEOTIDE SEQUENCE</scope>
</reference>
<evidence type="ECO:0000256" key="1">
    <source>
        <dbReference type="SAM" id="MobiDB-lite"/>
    </source>
</evidence>
<protein>
    <submittedName>
        <fullName evidence="2">Uncharacterized protein</fullName>
    </submittedName>
</protein>
<evidence type="ECO:0000313" key="3">
    <source>
        <dbReference type="Proteomes" id="UP000886998"/>
    </source>
</evidence>